<evidence type="ECO:0000313" key="3">
    <source>
        <dbReference type="EMBL" id="TPX33292.1"/>
    </source>
</evidence>
<organism evidence="2 4">
    <name type="scientific">Synchytrium endobioticum</name>
    <dbReference type="NCBI Taxonomy" id="286115"/>
    <lineage>
        <taxon>Eukaryota</taxon>
        <taxon>Fungi</taxon>
        <taxon>Fungi incertae sedis</taxon>
        <taxon>Chytridiomycota</taxon>
        <taxon>Chytridiomycota incertae sedis</taxon>
        <taxon>Chytridiomycetes</taxon>
        <taxon>Synchytriales</taxon>
        <taxon>Synchytriaceae</taxon>
        <taxon>Synchytrium</taxon>
    </lineage>
</organism>
<sequence length="330" mass="37345">MSNVRNEYNHLYADSTEPGTIVLNITWGWNVEVDEEHSYASAFHHSMRQVDSHSRAVVKLHFYREPQYEGRKMPETAEFTDFMKPMKKLDANPYWWKAEFDISPDLLHSCLEYDGKSSLTNNRYHVKVTLKDQSRPPYVPLAPPSFILNQEYLYDLSVSDAIIVVKSTSGTVDLPVSKLLLSNASEVFYRMFCSGFAESEFKPLIRIDGISEAAVRAMIEFASTNTMITELGSVELRKEVYDLSERYEMNNLALVAAGMIVKEDLNSESVFNLLDFAEKYSNKCLFDACFAFLKDNGASLNEETLFQALIAGGNGVKRALAKLSKSSLIV</sequence>
<evidence type="ECO:0000313" key="4">
    <source>
        <dbReference type="Proteomes" id="UP000317494"/>
    </source>
</evidence>
<evidence type="ECO:0000259" key="1">
    <source>
        <dbReference type="PROSITE" id="PS50097"/>
    </source>
</evidence>
<evidence type="ECO:0000313" key="2">
    <source>
        <dbReference type="EMBL" id="TPX30339.1"/>
    </source>
</evidence>
<dbReference type="STRING" id="286115.A0A507BTA8"/>
<feature type="domain" description="BTB" evidence="1">
    <location>
        <begin position="159"/>
        <end position="231"/>
    </location>
</feature>
<dbReference type="CDD" id="cd18186">
    <property type="entry name" value="BTB_POZ_ZBTB_KLHL-like"/>
    <property type="match status" value="1"/>
</dbReference>
<dbReference type="Proteomes" id="UP000320475">
    <property type="component" value="Unassembled WGS sequence"/>
</dbReference>
<dbReference type="EMBL" id="QEAN01000693">
    <property type="protein sequence ID" value="TPX30339.1"/>
    <property type="molecule type" value="Genomic_DNA"/>
</dbReference>
<protein>
    <recommendedName>
        <fullName evidence="1">BTB domain-containing protein</fullName>
    </recommendedName>
</protein>
<proteinExistence type="predicted"/>
<name>A0A507BTA8_9FUNG</name>
<dbReference type="EMBL" id="QEAM01000898">
    <property type="protein sequence ID" value="TPX33292.1"/>
    <property type="molecule type" value="Genomic_DNA"/>
</dbReference>
<keyword evidence="4" id="KW-1185">Reference proteome</keyword>
<accession>A0A507BTA8</accession>
<dbReference type="PROSITE" id="PS50097">
    <property type="entry name" value="BTB"/>
    <property type="match status" value="1"/>
</dbReference>
<dbReference type="SUPFAM" id="SSF54695">
    <property type="entry name" value="POZ domain"/>
    <property type="match status" value="1"/>
</dbReference>
<dbReference type="SMART" id="SM00225">
    <property type="entry name" value="BTB"/>
    <property type="match status" value="1"/>
</dbReference>
<dbReference type="VEuPathDB" id="FungiDB:SeMB42_g07929"/>
<dbReference type="AlphaFoldDB" id="A0A507BTA8"/>
<evidence type="ECO:0000313" key="5">
    <source>
        <dbReference type="Proteomes" id="UP000320475"/>
    </source>
</evidence>
<dbReference type="Pfam" id="PF00651">
    <property type="entry name" value="BTB"/>
    <property type="match status" value="1"/>
</dbReference>
<dbReference type="OrthoDB" id="2319901at2759"/>
<comment type="caution">
    <text evidence="2">The sequence shown here is derived from an EMBL/GenBank/DDBJ whole genome shotgun (WGS) entry which is preliminary data.</text>
</comment>
<gene>
    <name evidence="3" type="ORF">SeLEV6574_g08386</name>
    <name evidence="2" type="ORF">SeMB42_g07929</name>
</gene>
<dbReference type="InterPro" id="IPR000210">
    <property type="entry name" value="BTB/POZ_dom"/>
</dbReference>
<reference evidence="4 5" key="1">
    <citation type="journal article" date="2019" name="Sci. Rep.">
        <title>Comparative genomics of chytrid fungi reveal insights into the obligate biotrophic and pathogenic lifestyle of Synchytrium endobioticum.</title>
        <authorList>
            <person name="van de Vossenberg B.T.L.H."/>
            <person name="Warris S."/>
            <person name="Nguyen H.D.T."/>
            <person name="van Gent-Pelzer M.P.E."/>
            <person name="Joly D.L."/>
            <person name="van de Geest H.C."/>
            <person name="Bonants P.J.M."/>
            <person name="Smith D.S."/>
            <person name="Levesque C.A."/>
            <person name="van der Lee T.A.J."/>
        </authorList>
    </citation>
    <scope>NUCLEOTIDE SEQUENCE [LARGE SCALE GENOMIC DNA]</scope>
    <source>
        <strain evidence="3 5">LEV6574</strain>
        <strain evidence="2 4">MB42</strain>
    </source>
</reference>
<dbReference type="PANTHER" id="PTHR24413">
    <property type="entry name" value="SPECKLE-TYPE POZ PROTEIN"/>
    <property type="match status" value="1"/>
</dbReference>
<dbReference type="InterPro" id="IPR011333">
    <property type="entry name" value="SKP1/BTB/POZ_sf"/>
</dbReference>
<dbReference type="Gene3D" id="3.30.710.10">
    <property type="entry name" value="Potassium Channel Kv1.1, Chain A"/>
    <property type="match status" value="1"/>
</dbReference>
<dbReference type="Proteomes" id="UP000317494">
    <property type="component" value="Unassembled WGS sequence"/>
</dbReference>